<dbReference type="InterPro" id="IPR050065">
    <property type="entry name" value="GlmU-like"/>
</dbReference>
<dbReference type="CDD" id="cd06422">
    <property type="entry name" value="NTP_transferase_like_1"/>
    <property type="match status" value="1"/>
</dbReference>
<dbReference type="InterPro" id="IPR054790">
    <property type="entry name" value="MurU"/>
</dbReference>
<dbReference type="GO" id="GO:0016779">
    <property type="term" value="F:nucleotidyltransferase activity"/>
    <property type="evidence" value="ECO:0007669"/>
    <property type="project" value="UniProtKB-KW"/>
</dbReference>
<dbReference type="AlphaFoldDB" id="A0AAU8MWD9"/>
<keyword evidence="2 4" id="KW-0548">Nucleotidyltransferase</keyword>
<dbReference type="PANTHER" id="PTHR43584">
    <property type="entry name" value="NUCLEOTIDYL TRANSFERASE"/>
    <property type="match status" value="1"/>
</dbReference>
<name>A0AAU8MWD9_9GAMM</name>
<keyword evidence="1 4" id="KW-0808">Transferase</keyword>
<evidence type="ECO:0000256" key="1">
    <source>
        <dbReference type="ARBA" id="ARBA00022679"/>
    </source>
</evidence>
<dbReference type="RefSeq" id="WP_363797991.1">
    <property type="nucleotide sequence ID" value="NZ_CP159925.1"/>
</dbReference>
<dbReference type="SUPFAM" id="SSF53448">
    <property type="entry name" value="Nucleotide-diphospho-sugar transferases"/>
    <property type="match status" value="1"/>
</dbReference>
<dbReference type="NCBIfam" id="NF045761">
    <property type="entry name" value="NAMPUrTaseMurU"/>
    <property type="match status" value="1"/>
</dbReference>
<organism evidence="4">
    <name type="scientific">Lysobacter firmicutimachus</name>
    <dbReference type="NCBI Taxonomy" id="1792846"/>
    <lineage>
        <taxon>Bacteria</taxon>
        <taxon>Pseudomonadati</taxon>
        <taxon>Pseudomonadota</taxon>
        <taxon>Gammaproteobacteria</taxon>
        <taxon>Lysobacterales</taxon>
        <taxon>Lysobacteraceae</taxon>
        <taxon>Lysobacter</taxon>
    </lineage>
</organism>
<dbReference type="PANTHER" id="PTHR43584:SF8">
    <property type="entry name" value="N-ACETYLMURAMATE ALPHA-1-PHOSPHATE URIDYLYLTRANSFERASE"/>
    <property type="match status" value="1"/>
</dbReference>
<proteinExistence type="predicted"/>
<sequence>MKALIFAAGLGERMRPLTLHTPKPLLSVGGKRLIEWHLDKLAALGVDEVVVNTSWLAEQFPATLGDGARWGLRLRYSYEGATPLETGGGMLHALSLLQEGAAADAPFLVVNGDIWTDYDFAALPRALDGDAHLLLVDNPVQHPHGDFHLGDDGRIGNEGAAKLTYSGIGLYRASLFERWREIAGDAAGARLDPPRFSIVPLLRQAADAGRLSGSHHRGRWTDVGTPERLQRLDAALIAAAHG</sequence>
<dbReference type="InterPro" id="IPR029044">
    <property type="entry name" value="Nucleotide-diphossugar_trans"/>
</dbReference>
<gene>
    <name evidence="4" type="primary">murU</name>
    <name evidence="4" type="ORF">ABU614_22890</name>
</gene>
<reference evidence="4" key="1">
    <citation type="submission" date="2024-06" db="EMBL/GenBank/DDBJ databases">
        <authorList>
            <person name="Li S."/>
        </authorList>
    </citation>
    <scope>NUCLEOTIDE SEQUENCE</scope>
    <source>
        <strain evidence="4">SR10</strain>
    </source>
</reference>
<dbReference type="EC" id="2.7.7.99" evidence="4"/>
<dbReference type="Pfam" id="PF00483">
    <property type="entry name" value="NTP_transferase"/>
    <property type="match status" value="1"/>
</dbReference>
<accession>A0AAU8MWD9</accession>
<evidence type="ECO:0000313" key="4">
    <source>
        <dbReference type="EMBL" id="XCO75149.1"/>
    </source>
</evidence>
<feature type="domain" description="Nucleotidyl transferase" evidence="3">
    <location>
        <begin position="2"/>
        <end position="124"/>
    </location>
</feature>
<dbReference type="InterPro" id="IPR005835">
    <property type="entry name" value="NTP_transferase_dom"/>
</dbReference>
<dbReference type="Gene3D" id="3.90.550.10">
    <property type="entry name" value="Spore Coat Polysaccharide Biosynthesis Protein SpsA, Chain A"/>
    <property type="match status" value="1"/>
</dbReference>
<dbReference type="EMBL" id="CP159925">
    <property type="protein sequence ID" value="XCO75149.1"/>
    <property type="molecule type" value="Genomic_DNA"/>
</dbReference>
<protein>
    <submittedName>
        <fullName evidence="4">N-acetylmuramate alpha-1-phosphate uridylyltransferase MurU</fullName>
        <ecNumber evidence="4">2.7.7.99</ecNumber>
    </submittedName>
</protein>
<evidence type="ECO:0000256" key="2">
    <source>
        <dbReference type="ARBA" id="ARBA00022695"/>
    </source>
</evidence>
<evidence type="ECO:0000259" key="3">
    <source>
        <dbReference type="Pfam" id="PF00483"/>
    </source>
</evidence>